<comment type="subcellular location">
    <subcellularLocation>
        <location evidence="1">Cell membrane</location>
        <topology evidence="1">Multi-pass membrane protein</topology>
    </subcellularLocation>
</comment>
<evidence type="ECO:0000256" key="1">
    <source>
        <dbReference type="ARBA" id="ARBA00004651"/>
    </source>
</evidence>
<evidence type="ECO:0000256" key="2">
    <source>
        <dbReference type="ARBA" id="ARBA00022475"/>
    </source>
</evidence>
<dbReference type="Pfam" id="PF03706">
    <property type="entry name" value="LPG_synthase_TM"/>
    <property type="match status" value="1"/>
</dbReference>
<feature type="transmembrane region" description="Helical" evidence="7">
    <location>
        <begin position="75"/>
        <end position="93"/>
    </location>
</feature>
<feature type="transmembrane region" description="Helical" evidence="7">
    <location>
        <begin position="299"/>
        <end position="318"/>
    </location>
</feature>
<dbReference type="Proteomes" id="UP001162734">
    <property type="component" value="Chromosome"/>
</dbReference>
<evidence type="ECO:0000256" key="7">
    <source>
        <dbReference type="SAM" id="Phobius"/>
    </source>
</evidence>
<dbReference type="PANTHER" id="PTHR39087:SF2">
    <property type="entry name" value="UPF0104 MEMBRANE PROTEIN MJ1595"/>
    <property type="match status" value="1"/>
</dbReference>
<evidence type="ECO:0008006" key="10">
    <source>
        <dbReference type="Google" id="ProtNLM"/>
    </source>
</evidence>
<feature type="transmembrane region" description="Helical" evidence="7">
    <location>
        <begin position="216"/>
        <end position="238"/>
    </location>
</feature>
<dbReference type="PANTHER" id="PTHR39087">
    <property type="entry name" value="UPF0104 MEMBRANE PROTEIN MJ1595"/>
    <property type="match status" value="1"/>
</dbReference>
<feature type="transmembrane region" description="Helical" evidence="7">
    <location>
        <begin position="250"/>
        <end position="279"/>
    </location>
</feature>
<dbReference type="RefSeq" id="WP_248344372.1">
    <property type="nucleotide sequence ID" value="NZ_AP025592.1"/>
</dbReference>
<dbReference type="InterPro" id="IPR022791">
    <property type="entry name" value="L-PG_synthase/AglD"/>
</dbReference>
<accession>A0ABM7X6W7</accession>
<dbReference type="NCBIfam" id="TIGR00374">
    <property type="entry name" value="flippase-like domain"/>
    <property type="match status" value="1"/>
</dbReference>
<proteinExistence type="predicted"/>
<evidence type="ECO:0000256" key="6">
    <source>
        <dbReference type="SAM" id="MobiDB-lite"/>
    </source>
</evidence>
<keyword evidence="3 7" id="KW-0812">Transmembrane</keyword>
<evidence type="ECO:0000313" key="8">
    <source>
        <dbReference type="EMBL" id="BDG07575.1"/>
    </source>
</evidence>
<feature type="transmembrane region" description="Helical" evidence="7">
    <location>
        <begin position="41"/>
        <end position="63"/>
    </location>
</feature>
<keyword evidence="9" id="KW-1185">Reference proteome</keyword>
<keyword evidence="5 7" id="KW-0472">Membrane</keyword>
<reference evidence="9" key="1">
    <citation type="journal article" date="2022" name="Int. J. Syst. Evol. Microbiol.">
        <title>Anaeromyxobacter oryzae sp. nov., Anaeromyxobacter diazotrophicus sp. nov. and Anaeromyxobacter paludicola sp. nov., isolated from paddy soils.</title>
        <authorList>
            <person name="Itoh H."/>
            <person name="Xu Z."/>
            <person name="Mise K."/>
            <person name="Masuda Y."/>
            <person name="Ushijima N."/>
            <person name="Hayakawa C."/>
            <person name="Shiratori Y."/>
            <person name="Senoo K."/>
        </authorList>
    </citation>
    <scope>NUCLEOTIDE SEQUENCE [LARGE SCALE GENOMIC DNA]</scope>
    <source>
        <strain evidence="9">Red630</strain>
    </source>
</reference>
<evidence type="ECO:0000256" key="5">
    <source>
        <dbReference type="ARBA" id="ARBA00023136"/>
    </source>
</evidence>
<protein>
    <recommendedName>
        <fullName evidence="10">Flippase-like domain-containing protein</fullName>
    </recommendedName>
</protein>
<gene>
    <name evidence="8" type="ORF">AMPC_06880</name>
</gene>
<evidence type="ECO:0000256" key="4">
    <source>
        <dbReference type="ARBA" id="ARBA00022989"/>
    </source>
</evidence>
<name>A0ABM7X6W7_9BACT</name>
<dbReference type="EMBL" id="AP025592">
    <property type="protein sequence ID" value="BDG07575.1"/>
    <property type="molecule type" value="Genomic_DNA"/>
</dbReference>
<feature type="region of interest" description="Disordered" evidence="6">
    <location>
        <begin position="339"/>
        <end position="363"/>
    </location>
</feature>
<organism evidence="8 9">
    <name type="scientific">Anaeromyxobacter paludicola</name>
    <dbReference type="NCBI Taxonomy" id="2918171"/>
    <lineage>
        <taxon>Bacteria</taxon>
        <taxon>Pseudomonadati</taxon>
        <taxon>Myxococcota</taxon>
        <taxon>Myxococcia</taxon>
        <taxon>Myxococcales</taxon>
        <taxon>Cystobacterineae</taxon>
        <taxon>Anaeromyxobacteraceae</taxon>
        <taxon>Anaeromyxobacter</taxon>
    </lineage>
</organism>
<feature type="transmembrane region" description="Helical" evidence="7">
    <location>
        <begin position="113"/>
        <end position="139"/>
    </location>
</feature>
<feature type="transmembrane region" description="Helical" evidence="7">
    <location>
        <begin position="151"/>
        <end position="171"/>
    </location>
</feature>
<keyword evidence="2" id="KW-1003">Cell membrane</keyword>
<keyword evidence="4 7" id="KW-1133">Transmembrane helix</keyword>
<evidence type="ECO:0000256" key="3">
    <source>
        <dbReference type="ARBA" id="ARBA00022692"/>
    </source>
</evidence>
<evidence type="ECO:0000313" key="9">
    <source>
        <dbReference type="Proteomes" id="UP001162734"/>
    </source>
</evidence>
<sequence>MKRLLQAVAGLAISGGALWLTLRGKDLGAIWEAARAADYRWLVPYFAILVAIHFIRTVRWGILLEPVARIPFARLNAVSAVGFMALMILPFRLGEFARPYLVAERPRVRVSAALSSVVVERVADGLFTAMLLIFTLLAVPEGTPGLHVLRVAGVLVFLAFAALLVFLVVGYRNRALAVRIFHRLLDPVSPRLAERAAGMVDAFIHGLRLVPSKRKVALFFLLTFVYWAVNGVGVQVLARGFGFDLGFVQAYTVLGVLVVGVMIPAGPGMVGTFQAAIILSLSLFAPAEAVATRGNAYANVMWAAQLFQQVAFGLAFLFSRHIKLGQIFAAPQEMEEGLESEEAEYAAAERGGQGPRAGDARVR</sequence>